<protein>
    <recommendedName>
        <fullName evidence="1">Transglutaminase-like domain-containing protein</fullName>
    </recommendedName>
</protein>
<dbReference type="PATRIC" id="fig|582475.4.peg.1268"/>
<dbReference type="PANTHER" id="PTHR33490:SF6">
    <property type="entry name" value="SLL1049 PROTEIN"/>
    <property type="match status" value="1"/>
</dbReference>
<dbReference type="RefSeq" id="WP_049665331.1">
    <property type="nucleotide sequence ID" value="NZ_JBIVRT010000008.1"/>
</dbReference>
<evidence type="ECO:0000313" key="2">
    <source>
        <dbReference type="EMBL" id="KMY32208.1"/>
    </source>
</evidence>
<dbReference type="Pfam" id="PF08379">
    <property type="entry name" value="Bact_transglu_N"/>
    <property type="match status" value="1"/>
</dbReference>
<dbReference type="InterPro" id="IPR002931">
    <property type="entry name" value="Transglutaminase-like"/>
</dbReference>
<dbReference type="OrthoDB" id="9787782at2"/>
<accession>A0A0K9FDB0</accession>
<dbReference type="InterPro" id="IPR038765">
    <property type="entry name" value="Papain-like_cys_pep_sf"/>
</dbReference>
<dbReference type="GeneID" id="96598323"/>
<dbReference type="Pfam" id="PF01841">
    <property type="entry name" value="Transglut_core"/>
    <property type="match status" value="1"/>
</dbReference>
<dbReference type="InterPro" id="IPR013589">
    <property type="entry name" value="Bac_transglu_N"/>
</dbReference>
<dbReference type="AlphaFoldDB" id="A0A0K9FDB0"/>
<dbReference type="Gene3D" id="3.10.620.30">
    <property type="match status" value="1"/>
</dbReference>
<name>A0A0K9FDB0_9BACI</name>
<comment type="caution">
    <text evidence="2">The sequence shown here is derived from an EMBL/GenBank/DDBJ whole genome shotgun (WGS) entry which is preliminary data.</text>
</comment>
<evidence type="ECO:0000259" key="1">
    <source>
        <dbReference type="SMART" id="SM00460"/>
    </source>
</evidence>
<dbReference type="SMART" id="SM00460">
    <property type="entry name" value="TGc"/>
    <property type="match status" value="1"/>
</dbReference>
<proteinExistence type="predicted"/>
<dbReference type="PANTHER" id="PTHR33490">
    <property type="entry name" value="BLR5614 PROTEIN-RELATED"/>
    <property type="match status" value="1"/>
</dbReference>
<dbReference type="EMBL" id="LFXJ01000005">
    <property type="protein sequence ID" value="KMY32208.1"/>
    <property type="molecule type" value="Genomic_DNA"/>
</dbReference>
<dbReference type="Proteomes" id="UP000037326">
    <property type="component" value="Unassembled WGS sequence"/>
</dbReference>
<organism evidence="2 3">
    <name type="scientific">Lysinibacillus xylanilyticus</name>
    <dbReference type="NCBI Taxonomy" id="582475"/>
    <lineage>
        <taxon>Bacteria</taxon>
        <taxon>Bacillati</taxon>
        <taxon>Bacillota</taxon>
        <taxon>Bacilli</taxon>
        <taxon>Bacillales</taxon>
        <taxon>Bacillaceae</taxon>
        <taxon>Lysinibacillus</taxon>
    </lineage>
</organism>
<gene>
    <name evidence="2" type="ORF">ACZ11_08640</name>
</gene>
<evidence type="ECO:0000313" key="3">
    <source>
        <dbReference type="Proteomes" id="UP000037326"/>
    </source>
</evidence>
<reference evidence="3" key="1">
    <citation type="submission" date="2015-07" db="EMBL/GenBank/DDBJ databases">
        <authorList>
            <consortium name="Consortium for Microbial Forensics and Genomics (microFORGE)"/>
            <person name="Knight B.M."/>
            <person name="Roberts D.P."/>
            <person name="Lin D."/>
            <person name="Hari K."/>
            <person name="Fletcher J."/>
            <person name="Melcher U."/>
            <person name="Blagden T."/>
            <person name="Winegar R.A."/>
        </authorList>
    </citation>
    <scope>NUCLEOTIDE SEQUENCE [LARGE SCALE GENOMIC DNA]</scope>
    <source>
        <strain evidence="3">DSM 23493</strain>
    </source>
</reference>
<sequence length="284" mass="32487">MKFEIQHTNIFQYESEVDQSLNTIRLKPRGDERQRLLSYRIAISPSSLTREHSDIWGNTVGTFYIPEQHQELEIQTTSIVSIQRAPFIHRIQYSHEMQTIFHSQLFYEHYLPYLKSTHFTYMTENQLEEVYHAIGHAENPVLFSLNLMQYIYSTFEYVPGATDVTTTATEAFTLKRGVCQDFTHVMLAVLRAKGIPARYVSGYLYVDENSALVGDIATHAWVEVMIPGIGWIGLDPTNNVEVLENHIILCIGRDYSDISPVEGVYSGGKHDLSVKVSVKALNHL</sequence>
<feature type="domain" description="Transglutaminase-like" evidence="1">
    <location>
        <begin position="171"/>
        <end position="238"/>
    </location>
</feature>
<dbReference type="SUPFAM" id="SSF54001">
    <property type="entry name" value="Cysteine proteinases"/>
    <property type="match status" value="1"/>
</dbReference>